<name>A0A6A6A1C0_9PLEO</name>
<keyword evidence="3" id="KW-1185">Reference proteome</keyword>
<evidence type="ECO:0000259" key="1">
    <source>
        <dbReference type="Pfam" id="PF06985"/>
    </source>
</evidence>
<sequence>MGYAASFPKPKNPPRYIKCVLYLDLYHQQDPPEIRLKELNWHWWLAPTLGLPLVLEYGKYPTRLVDANVWEEKYFDVNAMKRWISDCESQHGRQCQENMTKGLPKHFKLIDIDKMCIVDASESHRFVAFSYVWSVHGGVRSLQLVQSNIDQLSQPGGLELHQLPEQIFDAILLCKELNEHWIWIDRLCIVQDDEVSKQVQIDAMDAIYGRATFTLVAAVDPSKAVGLPGVQGRPRASFLDNDTRLYNAEGCKIDLNFFVAVDDSNWNMRGWTFQERLLSKRCIYITKYQVYFTCSHVLIQEELGKFSRKDDHIISPPSHFSVPAIHELRTKRSYLDCACHYTARNLSYASDIEKAFTGVSNVLATKMDTAFLYCLPEKYLTTSLLWHSISHPVTRREDVAEIPSWSWASWSGAINYRGAFSTDMIANDIGRLVTFHIQTIDLGLRRLNLENDWFGNDIDFSTCQVLDDNTRLHMPDRETTTEIWRSCPQSPWDTKNHVNLAPSACHVATKHPGSLVFNTTSAALSLRPDATCSDTLNNVSLNIMSPIQENLGTMQIDRGLMNAKVDLNQDQVFIVLCAGIVPKRERWDLKYGRYKDREDPDKSPWLLIVMMVQQCEGVSERLGIGYIEARLWARANPVWETIVLM</sequence>
<evidence type="ECO:0000313" key="2">
    <source>
        <dbReference type="EMBL" id="KAF2125639.1"/>
    </source>
</evidence>
<dbReference type="EMBL" id="ML977515">
    <property type="protein sequence ID" value="KAF2125639.1"/>
    <property type="molecule type" value="Genomic_DNA"/>
</dbReference>
<dbReference type="Pfam" id="PF06985">
    <property type="entry name" value="HET"/>
    <property type="match status" value="1"/>
</dbReference>
<organism evidence="2 3">
    <name type="scientific">Dothidotthia symphoricarpi CBS 119687</name>
    <dbReference type="NCBI Taxonomy" id="1392245"/>
    <lineage>
        <taxon>Eukaryota</taxon>
        <taxon>Fungi</taxon>
        <taxon>Dikarya</taxon>
        <taxon>Ascomycota</taxon>
        <taxon>Pezizomycotina</taxon>
        <taxon>Dothideomycetes</taxon>
        <taxon>Pleosporomycetidae</taxon>
        <taxon>Pleosporales</taxon>
        <taxon>Dothidotthiaceae</taxon>
        <taxon>Dothidotthia</taxon>
    </lineage>
</organism>
<dbReference type="GeneID" id="54411245"/>
<gene>
    <name evidence="2" type="ORF">P153DRAFT_389091</name>
</gene>
<dbReference type="OrthoDB" id="5135333at2759"/>
<protein>
    <submittedName>
        <fullName evidence="2">HET-domain-containing protein</fullName>
    </submittedName>
</protein>
<dbReference type="RefSeq" id="XP_033520031.1">
    <property type="nucleotide sequence ID" value="XM_033670813.1"/>
</dbReference>
<proteinExistence type="predicted"/>
<reference evidence="2" key="1">
    <citation type="journal article" date="2020" name="Stud. Mycol.">
        <title>101 Dothideomycetes genomes: a test case for predicting lifestyles and emergence of pathogens.</title>
        <authorList>
            <person name="Haridas S."/>
            <person name="Albert R."/>
            <person name="Binder M."/>
            <person name="Bloem J."/>
            <person name="Labutti K."/>
            <person name="Salamov A."/>
            <person name="Andreopoulos B."/>
            <person name="Baker S."/>
            <person name="Barry K."/>
            <person name="Bills G."/>
            <person name="Bluhm B."/>
            <person name="Cannon C."/>
            <person name="Castanera R."/>
            <person name="Culley D."/>
            <person name="Daum C."/>
            <person name="Ezra D."/>
            <person name="Gonzalez J."/>
            <person name="Henrissat B."/>
            <person name="Kuo A."/>
            <person name="Liang C."/>
            <person name="Lipzen A."/>
            <person name="Lutzoni F."/>
            <person name="Magnuson J."/>
            <person name="Mondo S."/>
            <person name="Nolan M."/>
            <person name="Ohm R."/>
            <person name="Pangilinan J."/>
            <person name="Park H.-J."/>
            <person name="Ramirez L."/>
            <person name="Alfaro M."/>
            <person name="Sun H."/>
            <person name="Tritt A."/>
            <person name="Yoshinaga Y."/>
            <person name="Zwiers L.-H."/>
            <person name="Turgeon B."/>
            <person name="Goodwin S."/>
            <person name="Spatafora J."/>
            <person name="Crous P."/>
            <person name="Grigoriev I."/>
        </authorList>
    </citation>
    <scope>NUCLEOTIDE SEQUENCE</scope>
    <source>
        <strain evidence="2">CBS 119687</strain>
    </source>
</reference>
<dbReference type="Proteomes" id="UP000799771">
    <property type="component" value="Unassembled WGS sequence"/>
</dbReference>
<dbReference type="InterPro" id="IPR010730">
    <property type="entry name" value="HET"/>
</dbReference>
<feature type="domain" description="Heterokaryon incompatibility" evidence="1">
    <location>
        <begin position="126"/>
        <end position="275"/>
    </location>
</feature>
<evidence type="ECO:0000313" key="3">
    <source>
        <dbReference type="Proteomes" id="UP000799771"/>
    </source>
</evidence>
<dbReference type="PANTHER" id="PTHR33112">
    <property type="entry name" value="DOMAIN PROTEIN, PUTATIVE-RELATED"/>
    <property type="match status" value="1"/>
</dbReference>
<dbReference type="AlphaFoldDB" id="A0A6A6A1C0"/>
<dbReference type="PANTHER" id="PTHR33112:SF12">
    <property type="entry name" value="HETEROKARYON INCOMPATIBILITY DOMAIN-CONTAINING PROTEIN"/>
    <property type="match status" value="1"/>
</dbReference>
<accession>A0A6A6A1C0</accession>